<reference evidence="4 5" key="1">
    <citation type="submission" date="2020-10" db="EMBL/GenBank/DDBJ databases">
        <title>The Coptis chinensis genome and diversification of protoberbering-type alkaloids.</title>
        <authorList>
            <person name="Wang B."/>
            <person name="Shu S."/>
            <person name="Song C."/>
            <person name="Liu Y."/>
        </authorList>
    </citation>
    <scope>NUCLEOTIDE SEQUENCE [LARGE SCALE GENOMIC DNA]</scope>
    <source>
        <strain evidence="4">HL-2020</strain>
        <tissue evidence="4">Leaf</tissue>
    </source>
</reference>
<name>A0A835HAM0_9MAGN</name>
<evidence type="ECO:0000313" key="4">
    <source>
        <dbReference type="EMBL" id="KAF9595769.1"/>
    </source>
</evidence>
<accession>A0A835HAM0</accession>
<evidence type="ECO:0000256" key="3">
    <source>
        <dbReference type="ARBA" id="ARBA00022786"/>
    </source>
</evidence>
<evidence type="ECO:0000256" key="2">
    <source>
        <dbReference type="ARBA" id="ARBA00013306"/>
    </source>
</evidence>
<evidence type="ECO:0000313" key="5">
    <source>
        <dbReference type="Proteomes" id="UP000631114"/>
    </source>
</evidence>
<dbReference type="EMBL" id="JADFTS010000007">
    <property type="protein sequence ID" value="KAF9595769.1"/>
    <property type="molecule type" value="Genomic_DNA"/>
</dbReference>
<dbReference type="GO" id="GO:1990592">
    <property type="term" value="P:protein K69-linked ufmylation"/>
    <property type="evidence" value="ECO:0007669"/>
    <property type="project" value="TreeGrafter"/>
</dbReference>
<comment type="similarity">
    <text evidence="1">Belongs to the ubiquitin-conjugating enzyme family. UFC1 subfamily.</text>
</comment>
<proteinExistence type="inferred from homology"/>
<comment type="caution">
    <text evidence="4">The sequence shown here is derived from an EMBL/GenBank/DDBJ whole genome shotgun (WGS) entry which is preliminary data.</text>
</comment>
<protein>
    <recommendedName>
        <fullName evidence="2">Ubiquitin-fold modifier-conjugating enzyme 1</fullName>
    </recommendedName>
</protein>
<sequence>MHSIVLTVAEVLKVGVVPNHLKICLLDSKNFLLEVPELDGKTHKMYKGGKICLTVHFKPLWATNRYVECLFF</sequence>
<dbReference type="InterPro" id="IPR016135">
    <property type="entry name" value="UBQ-conjugating_enzyme/RWD"/>
</dbReference>
<gene>
    <name evidence="4" type="ORF">IFM89_003511</name>
</gene>
<organism evidence="4 5">
    <name type="scientific">Coptis chinensis</name>
    <dbReference type="NCBI Taxonomy" id="261450"/>
    <lineage>
        <taxon>Eukaryota</taxon>
        <taxon>Viridiplantae</taxon>
        <taxon>Streptophyta</taxon>
        <taxon>Embryophyta</taxon>
        <taxon>Tracheophyta</taxon>
        <taxon>Spermatophyta</taxon>
        <taxon>Magnoliopsida</taxon>
        <taxon>Ranunculales</taxon>
        <taxon>Ranunculaceae</taxon>
        <taxon>Coptidoideae</taxon>
        <taxon>Coptis</taxon>
    </lineage>
</organism>
<keyword evidence="5" id="KW-1185">Reference proteome</keyword>
<dbReference type="InterPro" id="IPR014806">
    <property type="entry name" value="Ufc1"/>
</dbReference>
<dbReference type="Gene3D" id="3.10.110.10">
    <property type="entry name" value="Ubiquitin Conjugating Enzyme"/>
    <property type="match status" value="1"/>
</dbReference>
<evidence type="ECO:0000256" key="1">
    <source>
        <dbReference type="ARBA" id="ARBA00008451"/>
    </source>
</evidence>
<dbReference type="AlphaFoldDB" id="A0A835HAM0"/>
<keyword evidence="3" id="KW-0833">Ubl conjugation pathway</keyword>
<dbReference type="Pfam" id="PF08694">
    <property type="entry name" value="UFC1"/>
    <property type="match status" value="1"/>
</dbReference>
<dbReference type="SUPFAM" id="SSF54495">
    <property type="entry name" value="UBC-like"/>
    <property type="match status" value="1"/>
</dbReference>
<dbReference type="GO" id="GO:0061657">
    <property type="term" value="F:UFM1 conjugating enzyme activity"/>
    <property type="evidence" value="ECO:0007669"/>
    <property type="project" value="InterPro"/>
</dbReference>
<dbReference type="PANTHER" id="PTHR12921">
    <property type="entry name" value="UBIQUITIN-FOLD MODIFIER-CONJUGATING ENZYME 1"/>
    <property type="match status" value="1"/>
</dbReference>
<dbReference type="GO" id="GO:0005737">
    <property type="term" value="C:cytoplasm"/>
    <property type="evidence" value="ECO:0007669"/>
    <property type="project" value="TreeGrafter"/>
</dbReference>
<dbReference type="PANTHER" id="PTHR12921:SF0">
    <property type="entry name" value="UBIQUITIN-FOLD MODIFIER-CONJUGATING ENZYME 1"/>
    <property type="match status" value="1"/>
</dbReference>
<dbReference type="Proteomes" id="UP000631114">
    <property type="component" value="Unassembled WGS sequence"/>
</dbReference>
<dbReference type="OrthoDB" id="10256182at2759"/>